<accession>A0A6C6ZYB7</accession>
<reference evidence="1 2" key="1">
    <citation type="journal article" date="2011" name="J. Bacteriol.">
        <title>Comparative genomics of 28 Salmonella enterica isolates: evidence for CRISPR-mediated adaptive sublineage evolution.</title>
        <authorList>
            <person name="Fricke W.F."/>
            <person name="Mammel M.K."/>
            <person name="McDermott P.F."/>
            <person name="Tartera C."/>
            <person name="White D.G."/>
            <person name="Leclerc J.E."/>
            <person name="Ravel J."/>
            <person name="Cebula T.A."/>
        </authorList>
    </citation>
    <scope>NUCLEOTIDE SEQUENCE [LARGE SCALE GENOMIC DNA]</scope>
    <source>
        <strain evidence="1 2">CT_02021853</strain>
    </source>
</reference>
<dbReference type="AlphaFoldDB" id="A0A6C6ZYB7"/>
<evidence type="ECO:0000313" key="2">
    <source>
        <dbReference type="Proteomes" id="UP000008322"/>
    </source>
</evidence>
<name>A0A6C6ZYB7_SALDC</name>
<dbReference type="Proteomes" id="UP000008322">
    <property type="component" value="Chromosome"/>
</dbReference>
<proteinExistence type="predicted"/>
<organism evidence="1 2">
    <name type="scientific">Salmonella dublin (strain CT_02021853)</name>
    <dbReference type="NCBI Taxonomy" id="439851"/>
    <lineage>
        <taxon>Bacteria</taxon>
        <taxon>Pseudomonadati</taxon>
        <taxon>Pseudomonadota</taxon>
        <taxon>Gammaproteobacteria</taxon>
        <taxon>Enterobacterales</taxon>
        <taxon>Enterobacteriaceae</taxon>
        <taxon>Salmonella</taxon>
    </lineage>
</organism>
<protein>
    <submittedName>
        <fullName evidence="1">Uncharacterized protein</fullName>
    </submittedName>
</protein>
<evidence type="ECO:0000313" key="1">
    <source>
        <dbReference type="EMBL" id="ACH75736.1"/>
    </source>
</evidence>
<dbReference type="KEGG" id="sed:SeD_A0315"/>
<sequence length="40" mass="4736">MIYSLAQQIEQELTCHLLLHILQLLCLEKGQTPFVLYFLM</sequence>
<gene>
    <name evidence="1" type="ordered locus">SeD_A0315</name>
</gene>
<dbReference type="EMBL" id="CP001144">
    <property type="protein sequence ID" value="ACH75736.1"/>
    <property type="molecule type" value="Genomic_DNA"/>
</dbReference>